<dbReference type="EMBL" id="CP051204">
    <property type="protein sequence ID" value="QJB38911.1"/>
    <property type="molecule type" value="Genomic_DNA"/>
</dbReference>
<dbReference type="KEGG" id="coy:HF329_14335"/>
<reference evidence="3" key="2">
    <citation type="submission" date="2020-09" db="EMBL/GenBank/DDBJ databases">
        <authorList>
            <person name="Kittiwongwattana C."/>
        </authorList>
    </citation>
    <scope>NUCLEOTIDE SEQUENCE</scope>
    <source>
        <strain evidence="4">1303</strain>
        <strain evidence="3">1310</strain>
    </source>
</reference>
<evidence type="ECO:0000313" key="4">
    <source>
        <dbReference type="EMBL" id="QJB38911.1"/>
    </source>
</evidence>
<evidence type="ECO:0000256" key="1">
    <source>
        <dbReference type="ARBA" id="ARBA00023002"/>
    </source>
</evidence>
<dbReference type="Proteomes" id="UP000503144">
    <property type="component" value="Chromosome"/>
</dbReference>
<dbReference type="AlphaFoldDB" id="A0AAE6ZIN6"/>
<dbReference type="PANTHER" id="PTHR43625">
    <property type="entry name" value="AFLATOXIN B1 ALDEHYDE REDUCTASE"/>
    <property type="match status" value="1"/>
</dbReference>
<dbReference type="EMBL" id="CP051205">
    <property type="protein sequence ID" value="QJB32439.1"/>
    <property type="molecule type" value="Genomic_DNA"/>
</dbReference>
<dbReference type="GO" id="GO:0016491">
    <property type="term" value="F:oxidoreductase activity"/>
    <property type="evidence" value="ECO:0007669"/>
    <property type="project" value="UniProtKB-KW"/>
</dbReference>
<dbReference type="GO" id="GO:0005737">
    <property type="term" value="C:cytoplasm"/>
    <property type="evidence" value="ECO:0007669"/>
    <property type="project" value="TreeGrafter"/>
</dbReference>
<dbReference type="RefSeq" id="WP_168804687.1">
    <property type="nucleotide sequence ID" value="NZ_CP051204.2"/>
</dbReference>
<dbReference type="PANTHER" id="PTHR43625:SF77">
    <property type="entry name" value="ALDO-KETO REDUCTASE"/>
    <property type="match status" value="1"/>
</dbReference>
<organism evidence="3 5">
    <name type="scientific">Chitinophaga oryzae</name>
    <dbReference type="NCBI Taxonomy" id="2725414"/>
    <lineage>
        <taxon>Bacteria</taxon>
        <taxon>Pseudomonadati</taxon>
        <taxon>Bacteroidota</taxon>
        <taxon>Chitinophagia</taxon>
        <taxon>Chitinophagales</taxon>
        <taxon>Chitinophagaceae</taxon>
        <taxon>Chitinophaga</taxon>
    </lineage>
</organism>
<name>A0AAE6ZIN6_9BACT</name>
<keyword evidence="1" id="KW-0560">Oxidoreductase</keyword>
<feature type="domain" description="NADP-dependent oxidoreductase" evidence="2">
    <location>
        <begin position="14"/>
        <end position="304"/>
    </location>
</feature>
<evidence type="ECO:0000259" key="2">
    <source>
        <dbReference type="Pfam" id="PF00248"/>
    </source>
</evidence>
<dbReference type="SUPFAM" id="SSF51430">
    <property type="entry name" value="NAD(P)-linked oxidoreductase"/>
    <property type="match status" value="1"/>
</dbReference>
<dbReference type="CDD" id="cd19078">
    <property type="entry name" value="AKR_AKR13C1_2"/>
    <property type="match status" value="1"/>
</dbReference>
<sequence length="329" mass="36778">MKTRKLRDLEVSAIGYGCMGLSMGYGTAPDKAEAIALLRYAHEQGCTFFDTAERYAMGDNEALIGEALQDIRNNVVIATKFLIDKNDIGNYSRDSLFLHIKGKLEASLRRLRTDHVELYYQHRVNKDIPVEDIAWVMGTLIKEGKILGWGQSQATADEIRRAHAITPLTAVQSEYSMMERTFEAEVIPTCEALHIGFVPFSPLANGFLSGKINADTTFKGIDARRVITRFDKANIKANQPLLDLLQQFAREKSATPAQISLAWMLHKKEFIVPIPGSRHRDRIHENFGAAAVTLTPQEFVAIETALSSVRIFGNRTDEDLAKLQTLPAE</sequence>
<dbReference type="InterPro" id="IPR050791">
    <property type="entry name" value="Aldo-Keto_reductase"/>
</dbReference>
<protein>
    <submittedName>
        <fullName evidence="3">Aldo/keto reductase</fullName>
    </submittedName>
</protein>
<reference evidence="5" key="1">
    <citation type="submission" date="2020-04" db="EMBL/GenBank/DDBJ databases">
        <authorList>
            <person name="Kittiwongwattana C."/>
        </authorList>
    </citation>
    <scope>NUCLEOTIDE SEQUENCE [LARGE SCALE GENOMIC DNA]</scope>
    <source>
        <strain evidence="5">1310</strain>
    </source>
</reference>
<dbReference type="InterPro" id="IPR036812">
    <property type="entry name" value="NAD(P)_OxRdtase_dom_sf"/>
</dbReference>
<proteinExistence type="predicted"/>
<evidence type="ECO:0000313" key="6">
    <source>
        <dbReference type="Proteomes" id="UP000503144"/>
    </source>
</evidence>
<evidence type="ECO:0000313" key="5">
    <source>
        <dbReference type="Proteomes" id="UP000502421"/>
    </source>
</evidence>
<keyword evidence="6" id="KW-1185">Reference proteome</keyword>
<gene>
    <name evidence="4" type="ORF">HF324_13970</name>
    <name evidence="3" type="ORF">HF329_14335</name>
</gene>
<dbReference type="Proteomes" id="UP000502421">
    <property type="component" value="Chromosome"/>
</dbReference>
<accession>A0AAE6ZIN6</accession>
<dbReference type="Pfam" id="PF00248">
    <property type="entry name" value="Aldo_ket_red"/>
    <property type="match status" value="1"/>
</dbReference>
<dbReference type="Gene3D" id="3.20.20.100">
    <property type="entry name" value="NADP-dependent oxidoreductase domain"/>
    <property type="match status" value="1"/>
</dbReference>
<dbReference type="InterPro" id="IPR023210">
    <property type="entry name" value="NADP_OxRdtase_dom"/>
</dbReference>
<evidence type="ECO:0000313" key="3">
    <source>
        <dbReference type="EMBL" id="QJB32439.1"/>
    </source>
</evidence>